<dbReference type="Proteomes" id="UP001295684">
    <property type="component" value="Unassembled WGS sequence"/>
</dbReference>
<comment type="caution">
    <text evidence="1">The sequence shown here is derived from an EMBL/GenBank/DDBJ whole genome shotgun (WGS) entry which is preliminary data.</text>
</comment>
<name>A0AAD1UEE9_EUPCR</name>
<reference evidence="1" key="1">
    <citation type="submission" date="2023-07" db="EMBL/GenBank/DDBJ databases">
        <authorList>
            <consortium name="AG Swart"/>
            <person name="Singh M."/>
            <person name="Singh A."/>
            <person name="Seah K."/>
            <person name="Emmerich C."/>
        </authorList>
    </citation>
    <scope>NUCLEOTIDE SEQUENCE</scope>
    <source>
        <strain evidence="1">DP1</strain>
    </source>
</reference>
<proteinExistence type="predicted"/>
<evidence type="ECO:0000313" key="1">
    <source>
        <dbReference type="EMBL" id="CAI2365275.1"/>
    </source>
</evidence>
<gene>
    <name evidence="1" type="ORF">ECRASSUSDP1_LOCUS6625</name>
</gene>
<dbReference type="EMBL" id="CAMPGE010006432">
    <property type="protein sequence ID" value="CAI2365275.1"/>
    <property type="molecule type" value="Genomic_DNA"/>
</dbReference>
<accession>A0AAD1UEE9</accession>
<evidence type="ECO:0000313" key="2">
    <source>
        <dbReference type="Proteomes" id="UP001295684"/>
    </source>
</evidence>
<keyword evidence="2" id="KW-1185">Reference proteome</keyword>
<dbReference type="AlphaFoldDB" id="A0AAD1UEE9"/>
<sequence>MKEQLHNKSHTRSTHIELDCLQVCNPTKTSPYKRRIFGNNRSQNQRWASPDQSKIIHREFNYPQYPLRDKKSVMNFRLGKICNQELSLQNLYTGYKPSDPEGIGCIPFDQIMNSKLDPEKTLEDLMVREKKFISPKITQEYKRTNRQKKVIKMNKIENMRGTNPRKYPISKKFSGIFTFHLC</sequence>
<protein>
    <submittedName>
        <fullName evidence="1">Uncharacterized protein</fullName>
    </submittedName>
</protein>
<organism evidence="1 2">
    <name type="scientific">Euplotes crassus</name>
    <dbReference type="NCBI Taxonomy" id="5936"/>
    <lineage>
        <taxon>Eukaryota</taxon>
        <taxon>Sar</taxon>
        <taxon>Alveolata</taxon>
        <taxon>Ciliophora</taxon>
        <taxon>Intramacronucleata</taxon>
        <taxon>Spirotrichea</taxon>
        <taxon>Hypotrichia</taxon>
        <taxon>Euplotida</taxon>
        <taxon>Euplotidae</taxon>
        <taxon>Moneuplotes</taxon>
    </lineage>
</organism>